<accession>A0ABV5RTH6</accession>
<evidence type="ECO:0008006" key="4">
    <source>
        <dbReference type="Google" id="ProtNLM"/>
    </source>
</evidence>
<evidence type="ECO:0000313" key="2">
    <source>
        <dbReference type="EMBL" id="MFB9622709.1"/>
    </source>
</evidence>
<dbReference type="Gene3D" id="2.120.10.30">
    <property type="entry name" value="TolB, C-terminal domain"/>
    <property type="match status" value="1"/>
</dbReference>
<dbReference type="Pfam" id="PF07676">
    <property type="entry name" value="PD40"/>
    <property type="match status" value="1"/>
</dbReference>
<evidence type="ECO:0000256" key="1">
    <source>
        <dbReference type="SAM" id="SignalP"/>
    </source>
</evidence>
<name>A0ABV5RTH6_9ACTN</name>
<feature type="chain" id="PRO_5047223648" description="WD40 repeat protein" evidence="1">
    <location>
        <begin position="25"/>
        <end position="383"/>
    </location>
</feature>
<sequence length="383" mass="40410">MVDTPKAMAALLSLVLTAGLVACSSDGDQRGAGADAGQRSSGAGISGDFAQQNMIVTAVCSRGNGSGGVINVDGWNPQSWKHVAHAEFRLPDTAIVDSDKARPNTAVRQLCEPDELPADAADVAAIRSLFDQDFTKMAVVTEDPQTAATHGGYVDRSGKFTDLTGNEDFGNTPHEDNAAFSRDGSAVWFTYEVVDQPGISTKNRVSSRALAGDHKVVDQFEVETVGERNLIMVGRTPSRAVLANGAVLSPDGKRILAESRVLDVPAEGQGVGPDLVDKGRYLSCGGVGWLDNDTVLCSEDGRFAALDIAAGAQPGAPILPSNDHDNHAMVISPDGQRFAFLSQKGAAINYYLCDTKPGSTPQKIERTGEFSTLGDTAAFIEWR</sequence>
<organism evidence="2 3">
    <name type="scientific">Nonomuraea helvata</name>
    <dbReference type="NCBI Taxonomy" id="37484"/>
    <lineage>
        <taxon>Bacteria</taxon>
        <taxon>Bacillati</taxon>
        <taxon>Actinomycetota</taxon>
        <taxon>Actinomycetes</taxon>
        <taxon>Streptosporangiales</taxon>
        <taxon>Streptosporangiaceae</taxon>
        <taxon>Nonomuraea</taxon>
    </lineage>
</organism>
<keyword evidence="3" id="KW-1185">Reference proteome</keyword>
<keyword evidence="1" id="KW-0732">Signal</keyword>
<dbReference type="InterPro" id="IPR011659">
    <property type="entry name" value="WD40"/>
</dbReference>
<feature type="signal peptide" evidence="1">
    <location>
        <begin position="1"/>
        <end position="24"/>
    </location>
</feature>
<comment type="caution">
    <text evidence="2">The sequence shown here is derived from an EMBL/GenBank/DDBJ whole genome shotgun (WGS) entry which is preliminary data.</text>
</comment>
<proteinExistence type="predicted"/>
<dbReference type="EMBL" id="JBHMBW010000003">
    <property type="protein sequence ID" value="MFB9622709.1"/>
    <property type="molecule type" value="Genomic_DNA"/>
</dbReference>
<dbReference type="RefSeq" id="WP_344987581.1">
    <property type="nucleotide sequence ID" value="NZ_BAAAXV010000001.1"/>
</dbReference>
<gene>
    <name evidence="2" type="ORF">ACFFSA_06415</name>
</gene>
<dbReference type="PROSITE" id="PS51257">
    <property type="entry name" value="PROKAR_LIPOPROTEIN"/>
    <property type="match status" value="1"/>
</dbReference>
<dbReference type="SUPFAM" id="SSF82171">
    <property type="entry name" value="DPP6 N-terminal domain-like"/>
    <property type="match status" value="1"/>
</dbReference>
<dbReference type="Proteomes" id="UP001589532">
    <property type="component" value="Unassembled WGS sequence"/>
</dbReference>
<reference evidence="2 3" key="1">
    <citation type="submission" date="2024-09" db="EMBL/GenBank/DDBJ databases">
        <authorList>
            <person name="Sun Q."/>
            <person name="Mori K."/>
        </authorList>
    </citation>
    <scope>NUCLEOTIDE SEQUENCE [LARGE SCALE GENOMIC DNA]</scope>
    <source>
        <strain evidence="2 3">JCM 3143</strain>
    </source>
</reference>
<protein>
    <recommendedName>
        <fullName evidence="4">WD40 repeat protein</fullName>
    </recommendedName>
</protein>
<evidence type="ECO:0000313" key="3">
    <source>
        <dbReference type="Proteomes" id="UP001589532"/>
    </source>
</evidence>
<dbReference type="InterPro" id="IPR011042">
    <property type="entry name" value="6-blade_b-propeller_TolB-like"/>
</dbReference>